<protein>
    <submittedName>
        <fullName evidence="2">Uncharacterized protein</fullName>
    </submittedName>
</protein>
<evidence type="ECO:0000313" key="2">
    <source>
        <dbReference type="EMBL" id="BAD76522.1"/>
    </source>
</evidence>
<dbReference type="AlphaFoldDB" id="Q5KXR4"/>
<dbReference type="EMBL" id="BA000043">
    <property type="protein sequence ID" value="BAD76522.1"/>
    <property type="molecule type" value="Genomic_DNA"/>
</dbReference>
<proteinExistence type="predicted"/>
<dbReference type="Proteomes" id="UP000001172">
    <property type="component" value="Chromosome"/>
</dbReference>
<accession>Q5KXR4</accession>
<evidence type="ECO:0000256" key="1">
    <source>
        <dbReference type="SAM" id="Phobius"/>
    </source>
</evidence>
<name>Q5KXR4_GEOKA</name>
<feature type="transmembrane region" description="Helical" evidence="1">
    <location>
        <begin position="116"/>
        <end position="140"/>
    </location>
</feature>
<sequence>MGGWNPTYKFGAVTYVFTRIGGHGSNGLVYGSYCLRVVNMKPLLFWQSSVYIMIEQYRSCLFVMANHGNNKEEKMCRLWMIAFVAVLCTYLFFRWLPPLEPFSPTLFLTQLLFSPFRTWLAFACFLLGVAANGALLSIAVTGTVRLLSGRRLRLGQWLFSLAALGHFYWAFQFHWRLAALFFVFSFFYGMMTLRSRQTMPHRWP</sequence>
<keyword evidence="1" id="KW-0812">Transmembrane</keyword>
<dbReference type="HOGENOM" id="CLU_1341653_0_0_9"/>
<evidence type="ECO:0000313" key="3">
    <source>
        <dbReference type="Proteomes" id="UP000001172"/>
    </source>
</evidence>
<feature type="transmembrane region" description="Helical" evidence="1">
    <location>
        <begin position="78"/>
        <end position="96"/>
    </location>
</feature>
<dbReference type="KEGG" id="gka:GK2237"/>
<keyword evidence="1" id="KW-0472">Membrane</keyword>
<dbReference type="eggNOG" id="ENOG50332PS">
    <property type="taxonomic scope" value="Bacteria"/>
</dbReference>
<feature type="transmembrane region" description="Helical" evidence="1">
    <location>
        <begin position="152"/>
        <end position="169"/>
    </location>
</feature>
<dbReference type="STRING" id="235909.GK2237"/>
<reference evidence="2 3" key="1">
    <citation type="journal article" date="2004" name="Nucleic Acids Res.">
        <title>Thermoadaptation trait revealed by the genome sequence of thermophilic Geobacillus kaustophilus.</title>
        <authorList>
            <person name="Takami H."/>
            <person name="Takaki Y."/>
            <person name="Chee G.J."/>
            <person name="Nishi S."/>
            <person name="Shimamura S."/>
            <person name="Suzuki H."/>
            <person name="Matsui S."/>
            <person name="Uchiyama I."/>
        </authorList>
    </citation>
    <scope>NUCLEOTIDE SEQUENCE [LARGE SCALE GENOMIC DNA]</scope>
    <source>
        <strain evidence="2 3">HTA426</strain>
    </source>
</reference>
<gene>
    <name evidence="2" type="ordered locus">GK2237</name>
</gene>
<keyword evidence="1" id="KW-1133">Transmembrane helix</keyword>
<keyword evidence="3" id="KW-1185">Reference proteome</keyword>
<organism evidence="2 3">
    <name type="scientific">Geobacillus kaustophilus (strain HTA426)</name>
    <dbReference type="NCBI Taxonomy" id="235909"/>
    <lineage>
        <taxon>Bacteria</taxon>
        <taxon>Bacillati</taxon>
        <taxon>Bacillota</taxon>
        <taxon>Bacilli</taxon>
        <taxon>Bacillales</taxon>
        <taxon>Anoxybacillaceae</taxon>
        <taxon>Geobacillus</taxon>
        <taxon>Geobacillus thermoleovorans group</taxon>
    </lineage>
</organism>
<feature type="transmembrane region" description="Helical" evidence="1">
    <location>
        <begin position="175"/>
        <end position="193"/>
    </location>
</feature>